<keyword evidence="2" id="KW-1185">Reference proteome</keyword>
<evidence type="ECO:0000313" key="1">
    <source>
        <dbReference type="EMBL" id="MBW0465018.1"/>
    </source>
</evidence>
<sequence>MLNTHPSIPQSTSQITEDELSDSGALKVKVNQLNRTNWVQWRCHMTNYLNGCGYGCLFHIASEKEKVSTKYQHKNSVGLAILWMMFSEELKGILLENDDLFFSAWNALGDVCGKNSTVTIFRDLTRLTSLFYDPGSSLNHHVDTFLKLYASYKSLFGSSSTKMELSKEMATAFFLQSLD</sequence>
<protein>
    <submittedName>
        <fullName evidence="1">Uncharacterized protein</fullName>
    </submittedName>
</protein>
<name>A0A9Q3BGY2_9BASI</name>
<dbReference type="AlphaFoldDB" id="A0A9Q3BGY2"/>
<proteinExistence type="predicted"/>
<comment type="caution">
    <text evidence="1">The sequence shown here is derived from an EMBL/GenBank/DDBJ whole genome shotgun (WGS) entry which is preliminary data.</text>
</comment>
<reference evidence="1" key="1">
    <citation type="submission" date="2021-03" db="EMBL/GenBank/DDBJ databases">
        <title>Draft genome sequence of rust myrtle Austropuccinia psidii MF-1, a brazilian biotype.</title>
        <authorList>
            <person name="Quecine M.C."/>
            <person name="Pachon D.M.R."/>
            <person name="Bonatelli M.L."/>
            <person name="Correr F.H."/>
            <person name="Franceschini L.M."/>
            <person name="Leite T.F."/>
            <person name="Margarido G.R.A."/>
            <person name="Almeida C.A."/>
            <person name="Ferrarezi J.A."/>
            <person name="Labate C.A."/>
        </authorList>
    </citation>
    <scope>NUCLEOTIDE SEQUENCE</scope>
    <source>
        <strain evidence="1">MF-1</strain>
    </source>
</reference>
<dbReference type="OrthoDB" id="2515196at2759"/>
<organism evidence="1 2">
    <name type="scientific">Austropuccinia psidii MF-1</name>
    <dbReference type="NCBI Taxonomy" id="1389203"/>
    <lineage>
        <taxon>Eukaryota</taxon>
        <taxon>Fungi</taxon>
        <taxon>Dikarya</taxon>
        <taxon>Basidiomycota</taxon>
        <taxon>Pucciniomycotina</taxon>
        <taxon>Pucciniomycetes</taxon>
        <taxon>Pucciniales</taxon>
        <taxon>Sphaerophragmiaceae</taxon>
        <taxon>Austropuccinia</taxon>
    </lineage>
</organism>
<dbReference type="EMBL" id="AVOT02000933">
    <property type="protein sequence ID" value="MBW0465018.1"/>
    <property type="molecule type" value="Genomic_DNA"/>
</dbReference>
<gene>
    <name evidence="1" type="ORF">O181_004733</name>
</gene>
<accession>A0A9Q3BGY2</accession>
<evidence type="ECO:0000313" key="2">
    <source>
        <dbReference type="Proteomes" id="UP000765509"/>
    </source>
</evidence>
<dbReference type="Proteomes" id="UP000765509">
    <property type="component" value="Unassembled WGS sequence"/>
</dbReference>